<evidence type="ECO:0000313" key="3">
    <source>
        <dbReference type="Proteomes" id="UP000181985"/>
    </source>
</evidence>
<dbReference type="EMBL" id="CP018139">
    <property type="protein sequence ID" value="APE30567.1"/>
    <property type="molecule type" value="Genomic_DNA"/>
</dbReference>
<feature type="signal peptide" evidence="1">
    <location>
        <begin position="1"/>
        <end position="18"/>
    </location>
</feature>
<dbReference type="PROSITE" id="PS51257">
    <property type="entry name" value="PROKAR_LIPOPROTEIN"/>
    <property type="match status" value="1"/>
</dbReference>
<dbReference type="OrthoDB" id="6182822at2"/>
<name>A0A1J0VEX8_9GAMM</name>
<sequence>MRAWLLLLLTGGLTGVLAGCQVTPTTLPVAEPAPSAECRWSAGPGDSLDRVVTALEAEGFLVRHTDVPLGLVSAERARTTIYHDNGVDRLPHFGGFVLGGSGGHVSSGVMIGLGTGFGVGVDEATRVERVSVMLDQGQLQVARDIRMIDWRGDLRESRSASDAGFCRDLRHAIEAVPTGEAP</sequence>
<proteinExistence type="predicted"/>
<keyword evidence="3" id="KW-1185">Reference proteome</keyword>
<dbReference type="RefSeq" id="WP_071942752.1">
    <property type="nucleotide sequence ID" value="NZ_CP018139.1"/>
</dbReference>
<evidence type="ECO:0000313" key="2">
    <source>
        <dbReference type="EMBL" id="APE30567.1"/>
    </source>
</evidence>
<evidence type="ECO:0008006" key="4">
    <source>
        <dbReference type="Google" id="ProtNLM"/>
    </source>
</evidence>
<keyword evidence="1" id="KW-0732">Signal</keyword>
<evidence type="ECO:0000256" key="1">
    <source>
        <dbReference type="SAM" id="SignalP"/>
    </source>
</evidence>
<feature type="chain" id="PRO_5013198700" description="DUF4136 domain-containing protein" evidence="1">
    <location>
        <begin position="19"/>
        <end position="182"/>
    </location>
</feature>
<organism evidence="2 3">
    <name type="scientific">Halomonas aestuarii</name>
    <dbReference type="NCBI Taxonomy" id="1897729"/>
    <lineage>
        <taxon>Bacteria</taxon>
        <taxon>Pseudomonadati</taxon>
        <taxon>Pseudomonadota</taxon>
        <taxon>Gammaproteobacteria</taxon>
        <taxon>Oceanospirillales</taxon>
        <taxon>Halomonadaceae</taxon>
        <taxon>Halomonas</taxon>
    </lineage>
</organism>
<gene>
    <name evidence="2" type="ORF">BOX17_06105</name>
</gene>
<dbReference type="KEGG" id="hsi:BOX17_06105"/>
<dbReference type="Proteomes" id="UP000181985">
    <property type="component" value="Chromosome"/>
</dbReference>
<accession>A0A1J0VEX8</accession>
<reference evidence="3" key="1">
    <citation type="submission" date="2016-11" db="EMBL/GenBank/DDBJ databases">
        <title>Halolamina sediminis sp. nov., an extremely halophilic archaeon isolated from solar salt.</title>
        <authorList>
            <person name="Koh H.-W."/>
            <person name="Rani S."/>
            <person name="Park S.-J."/>
        </authorList>
    </citation>
    <scope>NUCLEOTIDE SEQUENCE [LARGE SCALE GENOMIC DNA]</scope>
    <source>
        <strain evidence="3">Hb3</strain>
    </source>
</reference>
<dbReference type="AlphaFoldDB" id="A0A1J0VEX8"/>
<protein>
    <recommendedName>
        <fullName evidence="4">DUF4136 domain-containing protein</fullName>
    </recommendedName>
</protein>